<feature type="short sequence motif" description="YXXL motif; contains endocytosis signal" evidence="32">
    <location>
        <begin position="720"/>
        <end position="723"/>
    </location>
</feature>
<comment type="function">
    <text evidence="32">Envelope glycoprotein gp160: Oligomerizes in the host endoplasmic reticulum into predominantly trimers. In a second time, gp160 transits in the host Golgi, where glycosylation is completed. The precursor is then proteolytically cleaved in the trans-Golgi and thereby activated by cellular furin or furin-like proteases to produce gp120 and gp41.</text>
</comment>
<dbReference type="GO" id="GO:0019064">
    <property type="term" value="P:fusion of virus membrane with host plasma membrane"/>
    <property type="evidence" value="ECO:0007669"/>
    <property type="project" value="UniProtKB-UniRule"/>
</dbReference>
<feature type="region of interest" description="CD4-binding loop" evidence="32">
    <location>
        <begin position="364"/>
        <end position="374"/>
    </location>
</feature>
<feature type="transmembrane region" description="Helical" evidence="33">
    <location>
        <begin position="519"/>
        <end position="541"/>
    </location>
</feature>
<dbReference type="FunFam" id="1.10.287.210:FF:000001">
    <property type="entry name" value="Envelope glycoprotein gp160"/>
    <property type="match status" value="1"/>
</dbReference>
<evidence type="ECO:0000256" key="24">
    <source>
        <dbReference type="ARBA" id="ARBA00023054"/>
    </source>
</evidence>
<evidence type="ECO:0000256" key="10">
    <source>
        <dbReference type="ARBA" id="ARBA00022570"/>
    </source>
</evidence>
<dbReference type="GO" id="GO:0016020">
    <property type="term" value="C:membrane"/>
    <property type="evidence" value="ECO:0007669"/>
    <property type="project" value="UniProtKB-UniRule"/>
</dbReference>
<keyword evidence="27 32" id="KW-1015">Disulfide bond</keyword>
<keyword evidence="17 32" id="KW-1161">Viral attachment to host cell</keyword>
<feature type="chain" id="PRO_5023457389" description="Envelope glycoprotein gp160" evidence="32">
    <location>
        <begin position="32"/>
        <end position="864"/>
    </location>
</feature>
<comment type="subcellular location">
    <subcellularLocation>
        <location evidence="3">Host cell membrane</location>
        <topology evidence="3">Peripheral membrane protein</topology>
    </subcellularLocation>
    <subcellularLocation>
        <location evidence="1">Host cell membrane</location>
        <topology evidence="1">Single-pass type I membrane protein</topology>
    </subcellularLocation>
    <subcellularLocation>
        <location evidence="2">Host endosome membrane</location>
        <topology evidence="2">Peripheral membrane protein</topology>
    </subcellularLocation>
    <subcellularLocation>
        <location evidence="5">Host endosome membrane</location>
        <topology evidence="5">Single-pass type I membrane protein</topology>
    </subcellularLocation>
    <subcellularLocation>
        <location evidence="6">Virion membrane</location>
        <topology evidence="6">Peripheral membrane protein</topology>
    </subcellularLocation>
    <subcellularLocation>
        <location evidence="4">Virion membrane</location>
        <topology evidence="4">Single-pass type I membrane protein</topology>
    </subcellularLocation>
</comment>
<keyword evidence="12 32" id="KW-1162">Viral penetration into host cytoplasm</keyword>
<evidence type="ECO:0000256" key="28">
    <source>
        <dbReference type="ARBA" id="ARBA00023180"/>
    </source>
</evidence>
<dbReference type="GO" id="GO:1903911">
    <property type="term" value="P:positive regulation of receptor clustering"/>
    <property type="evidence" value="ECO:0007669"/>
    <property type="project" value="UniProtKB-UniRule"/>
</dbReference>
<evidence type="ECO:0000256" key="18">
    <source>
        <dbReference type="ARBA" id="ARBA00022844"/>
    </source>
</evidence>
<comment type="subcellular location">
    <molecule>Transmembrane protein gp41</molecule>
    <subcellularLocation>
        <location evidence="32">Virion membrane</location>
        <topology evidence="32">Single-pass type I membrane protein</topology>
    </subcellularLocation>
    <subcellularLocation>
        <location evidence="32">Host cell membrane</location>
        <topology evidence="32">Single-pass type I membrane protein</topology>
    </subcellularLocation>
    <subcellularLocation>
        <location evidence="32">Host endosome membrane</location>
        <topology evidence="32">Single-pass type I membrane protein</topology>
    </subcellularLocation>
    <text evidence="32">It is probably concentrated at the site of budding and incorporated into the virions possibly by contacts between the cytoplasmic tail of Env and the N-terminus of Gag.</text>
</comment>
<evidence type="ECO:0000256" key="15">
    <source>
        <dbReference type="ARBA" id="ARBA00022703"/>
    </source>
</evidence>
<keyword evidence="20 32" id="KW-0261">Viral envelope protein</keyword>
<evidence type="ECO:0000256" key="13">
    <source>
        <dbReference type="ARBA" id="ARBA00022685"/>
    </source>
</evidence>
<dbReference type="GO" id="GO:0075512">
    <property type="term" value="P:clathrin-dependent endocytosis of virus by host cell"/>
    <property type="evidence" value="ECO:0007669"/>
    <property type="project" value="UniProtKB-UniRule"/>
</dbReference>
<evidence type="ECO:0000256" key="19">
    <source>
        <dbReference type="ARBA" id="ARBA00022870"/>
    </source>
</evidence>
<keyword evidence="19 32" id="KW-1043">Host membrane</keyword>
<dbReference type="FunFam" id="2.170.40.20:FF:000003">
    <property type="entry name" value="Envelope glycoprotein gp160"/>
    <property type="match status" value="1"/>
</dbReference>
<keyword evidence="15 32" id="KW-0053">Apoptosis</keyword>
<comment type="PTM">
    <text evidence="32">Highly glycosylated by host. The high number of glycan on the protein is reffered to as 'glycan shield' because it contributes to hide protein sequence from adaptive immune system.</text>
</comment>
<reference evidence="37" key="1">
    <citation type="journal article" date="2012" name="PLoS Pathog.">
        <title>Whole genome deep sequencing of HIV-1 reveals the impact of early minor variants upon immune recognition during acute infection.</title>
        <authorList>
            <person name="Henn M.R."/>
            <person name="Boutwell C.L."/>
            <person name="Charlebois P."/>
            <person name="Lennon N.J."/>
            <person name="Power K.A."/>
            <person name="Macalalad A.R."/>
            <person name="Berlin A.M."/>
            <person name="Malboeuf C.M."/>
            <person name="Ryan E.M."/>
            <person name="Gnerre S."/>
            <person name="Zody M.C."/>
            <person name="Erlich R.L."/>
            <person name="Green L.M."/>
            <person name="Berical A."/>
            <person name="Wang Y."/>
            <person name="Casali M."/>
            <person name="Streeck H."/>
            <person name="Bloom A.K."/>
            <person name="Dudek T."/>
            <person name="Tully D."/>
            <person name="Newman R."/>
            <person name="Axten K.L."/>
            <person name="Gladden A.D."/>
            <person name="Battis L."/>
            <person name="Kemper M."/>
            <person name="Zeng Q."/>
            <person name="Shea T.P."/>
            <person name="Gujja S."/>
            <person name="Zedlack C."/>
            <person name="Gasser O."/>
            <person name="Brander C."/>
            <person name="Hess C."/>
            <person name="Gunthard H.F."/>
            <person name="Brumme Z.L."/>
            <person name="Brumme C.J."/>
            <person name="Bazner S."/>
            <person name="Rychert J."/>
            <person name="Tinsley J.P."/>
            <person name="Mayer K.H."/>
            <person name="Rosenberg E."/>
            <person name="Pereyra F."/>
            <person name="Levin J.Z."/>
            <person name="Young S.K."/>
            <person name="Jessen H."/>
            <person name="Altfeld M."/>
            <person name="Birren B.W."/>
            <person name="Walker B.D."/>
            <person name="Allen T.M."/>
        </authorList>
    </citation>
    <scope>NUCLEOTIDE SEQUENCE</scope>
    <source>
        <strain evidence="37">HIV/US/BID-V3010/2007</strain>
    </source>
</reference>
<evidence type="ECO:0000256" key="22">
    <source>
        <dbReference type="ARBA" id="ARBA00022989"/>
    </source>
</evidence>
<dbReference type="GO" id="GO:0039654">
    <property type="term" value="P:fusion of virus membrane with host endosome membrane"/>
    <property type="evidence" value="ECO:0007669"/>
    <property type="project" value="UniProtKB-UniRule"/>
</dbReference>
<comment type="PTM">
    <text evidence="32">Specific enzymatic cleavages in vivo yield mature proteins. Envelope glycoproteins are synthesized as a inactive precursor that is heavily N-glycosylated and processed likely by host cell furin in the Golgi to yield the mature SU and TM proteins. The cleavage site between SU and TM requires the minimal sequence [KR]-X-[KR]-R. About 2 of the 9 disulfide bonds of gp41 are reduced by P4HB/PDI, following binding to CD4 receptor.</text>
</comment>
<evidence type="ECO:0000256" key="3">
    <source>
        <dbReference type="ARBA" id="ARBA00004505"/>
    </source>
</evidence>
<dbReference type="GO" id="GO:0019031">
    <property type="term" value="C:viral envelope"/>
    <property type="evidence" value="ECO:0007669"/>
    <property type="project" value="UniProtKB-KW"/>
</dbReference>
<dbReference type="HAMAP" id="MF_04083">
    <property type="entry name" value="HIV_ENV"/>
    <property type="match status" value="1"/>
</dbReference>
<keyword evidence="26 32" id="KW-0564">Palmitate</keyword>
<comment type="miscellaneous">
    <text evidence="32">Inhibitors targeting HIV-1 viral envelope proteins are used as antiretroviral drugs. Attachment of virions to the cell surface via non-specific interactions and CD4 binding can be blocked by inhibitors that include cyanovirin-N, cyclotriazadisulfonamide analogs, PRO 2000, TNX 355 and PRO 542. In addition, BMS 806 can block CD4-induced conformational changes. Env interactions with the coreceptor molecules can be targeted by CCR5 antagonists including SCH-D, maraviroc (UK 427857) and aplaviroc (GW 873140), and the CXCR4 antagonist AMD 070. Fusion of viral and cellular membranes can be inhibited by peptides such as enfuvirtide and tifuvirtide (T 1249). Resistance to inhibitors associated with mutations in Env are observed. Most of the time, single mutations confer only a modest reduction in drug susceptibility. Combination of several mutations is usually required to develop a high-level drug resistance.</text>
</comment>
<feature type="lipid moiety-binding region" description="S-palmitoyl cysteine; by host" evidence="32">
    <location>
        <position position="772"/>
    </location>
</feature>
<evidence type="ECO:0000256" key="21">
    <source>
        <dbReference type="ARBA" id="ARBA00022890"/>
    </source>
</evidence>
<evidence type="ECO:0000256" key="6">
    <source>
        <dbReference type="ARBA" id="ARBA00004650"/>
    </source>
</evidence>
<keyword evidence="29 32" id="KW-0899">Viral immunoevasion</keyword>
<comment type="subcellular location">
    <molecule>Surface protein gp120</molecule>
    <subcellularLocation>
        <location evidence="32">Virion membrane</location>
        <topology evidence="32">Peripheral membrane protein</topology>
    </subcellularLocation>
    <subcellularLocation>
        <location evidence="32">Host cell membrane</location>
        <topology evidence="32">Peripheral membrane protein</topology>
    </subcellularLocation>
    <subcellularLocation>
        <location evidence="32">Host endosome membrane</location>
        <topology evidence="32">Single-pass type I membrane protein</topology>
    </subcellularLocation>
    <text evidence="32">The surface protein is not anchored to the viral envelope, but associates with the extravirion surface through its binding to TM. It is probably concentrated at the site of budding and incorporated into the virions possibly by contacts between the cytoplasmic tail of Env and the N-terminus of Gag.</text>
</comment>
<evidence type="ECO:0000256" key="34">
    <source>
        <dbReference type="SAM" id="MobiDB-lite"/>
    </source>
</evidence>
<keyword evidence="28 32" id="KW-0325">Glycoprotein</keyword>
<feature type="coiled-coil region" evidence="32">
    <location>
        <begin position="641"/>
        <end position="675"/>
    </location>
</feature>
<dbReference type="GO" id="GO:0019082">
    <property type="term" value="P:viral protein processing"/>
    <property type="evidence" value="ECO:0007669"/>
    <property type="project" value="UniProtKB-UniRule"/>
</dbReference>
<accession>I6R5Y0</accession>
<dbReference type="InterPro" id="IPR000328">
    <property type="entry name" value="GP41-like"/>
</dbReference>
<keyword evidence="23 32" id="KW-1039">Host endosome</keyword>
<comment type="domain">
    <text evidence="32">The CD4-binding region is targeted by the antibody b12.</text>
</comment>
<dbReference type="SUPFAM" id="SSF56502">
    <property type="entry name" value="gp120 core"/>
    <property type="match status" value="2"/>
</dbReference>
<keyword evidence="30 32" id="KW-0449">Lipoprotein</keyword>
<proteinExistence type="inferred from homology"/>
<dbReference type="Gene3D" id="2.170.40.20">
    <property type="entry name" value="Human immunodeficiency virus 1, Gp160, envelope glycoprotein"/>
    <property type="match status" value="2"/>
</dbReference>
<comment type="similarity">
    <text evidence="32">Belongs to the HIV-1 env protein family.</text>
</comment>
<feature type="topological domain" description="Cytoplasmic" evidence="32">
    <location>
        <begin position="714"/>
        <end position="864"/>
    </location>
</feature>
<feature type="disulfide bond" evidence="32">
    <location>
        <begin position="220"/>
        <end position="249"/>
    </location>
</feature>
<evidence type="ECO:0000259" key="36">
    <source>
        <dbReference type="Pfam" id="PF00517"/>
    </source>
</evidence>
<comment type="function">
    <text evidence="32">Surface protein gp120: Attaches the virus to the host lymphoid cell by binding to the primary receptor CD4. This interaction induces a structural rearrangement creating a high affinity binding site for a chemokine coreceptor like CXCR4 and/or CCR5. Acts as a ligand for CD209/DC-SIGN and CLEC4M/DC-SIGNR, which are respectively found on dendritic cells (DCs), and on endothelial cells of liver sinusoids and lymph node sinuses. These interactions allow capture of viral particles at mucosal surfaces by these cells and subsequent transmission to permissive cells. HIV subverts the migration properties of dendritic cells to gain access to CD4+ T-cells in lymph nodes. Virus transmission to permissive T-cells occurs either in trans (without DCs infection, through viral capture and transmission), or in cis (following DCs productive infection, through the usual CD4-gp120 interaction), thereby inducing a robust infection. In trans infection, bound virions remain infectious over days and it is proposed that they are not degraded, but protected in non-lysosomal acidic organelles within the DCs close to the cell membrane thus contributing to the viral infectious potential during DCs' migration from the periphery to the lymphoid tissues. On arrival at lymphoid tissues, intact virions recycle back to DCs' cell surface allowing virus transmission to CD4+ T-cells.</text>
</comment>
<evidence type="ECO:0000256" key="14">
    <source>
        <dbReference type="ARBA" id="ARBA00022692"/>
    </source>
</evidence>
<evidence type="ECO:0000256" key="1">
    <source>
        <dbReference type="ARBA" id="ARBA00004402"/>
    </source>
</evidence>
<comment type="function">
    <text evidence="32">Transmembrane protein gp41: Acts as a class I viral fusion protein. Under the current model, the protein has at least 3 conformational states: pre-fusion native state, pre-hairpin intermediate state, and post-fusion hairpin state. During fusion of viral and target intracellular membranes, the coiled coil regions (heptad repeats) assume a trimer-of-hairpins structure, positioning the fusion peptide in close proximity to the C-terminal region of the ectodomain. The formation of this structure appears to drive apposition and subsequent fusion of viral and target cell membranes. Complete fusion occurs in host cell endosomes and is dynamin-dependent, however some lipid transfer might occur at the plasma membrane. The virus undergoes clathrin-dependent internalization long before endosomal fusion, thus minimizing the surface exposure of conserved viral epitopes during fusion and reducing the efficacy of inhibitors targeting these epitopes. Membranes fusion leads to delivery of the nucleocapsid into the cytoplasm.</text>
</comment>
<feature type="transmembrane region" description="Helical" evidence="33">
    <location>
        <begin position="686"/>
        <end position="713"/>
    </location>
</feature>
<keyword evidence="22 32" id="KW-1133">Transmembrane helix</keyword>
<evidence type="ECO:0000256" key="27">
    <source>
        <dbReference type="ARBA" id="ARBA00023157"/>
    </source>
</evidence>
<evidence type="ECO:0000256" key="16">
    <source>
        <dbReference type="ARBA" id="ARBA00022729"/>
    </source>
</evidence>
<feature type="region of interest" description="MPER; binding to GalCer" evidence="32">
    <location>
        <begin position="670"/>
        <end position="691"/>
    </location>
</feature>
<dbReference type="Pfam" id="PF00516">
    <property type="entry name" value="GP120"/>
    <property type="match status" value="1"/>
</dbReference>
<gene>
    <name evidence="32 37" type="primary">env</name>
</gene>
<comment type="subunit">
    <text evidence="32">The mature envelope protein (Env) consists of a homotrimer of non-covalently associated gp120-gp41 heterodimers. The resulting complex protrudes from the virus surface as a spike. There seems to be as few as 10 spikes on the average virion. Surface protein gp120 interacts with host CD4, CCR5 and CXCR4. Gp120 also interacts with the C-type lectins CD209/DC-SIGN and CLEC4M/DC-SIGNR (collectively referred to as DC-SIGN(R)). Gp120 and gp41 interact with GalCer. Gp120 interacts with host ITGA4/ITGB7 complex; on CD4+ T-cells, this interaction results in rapid activation of integrin ITGAL/LFA-1, which facilitates efficient cell-to-cell spreading of HIV-1. Gp120 interacts with cell-associated heparan sulfate; this interaction increases virus infectivity on permissive cells and may be involved in infection of CD4- cells.</text>
</comment>
<dbReference type="GO" id="GO:0020002">
    <property type="term" value="C:host cell plasma membrane"/>
    <property type="evidence" value="ECO:0007669"/>
    <property type="project" value="UniProtKB-SubCell"/>
</dbReference>
<dbReference type="CDD" id="cd09909">
    <property type="entry name" value="HIV-1-like_HR1-HR2"/>
    <property type="match status" value="1"/>
</dbReference>
<keyword evidence="7 32" id="KW-1168">Fusion of virus membrane with host membrane</keyword>
<evidence type="ECO:0000256" key="7">
    <source>
        <dbReference type="ARBA" id="ARBA00022506"/>
    </source>
</evidence>
<evidence type="ECO:0000256" key="32">
    <source>
        <dbReference type="HAMAP-Rule" id="MF_04083"/>
    </source>
</evidence>
<evidence type="ECO:0000256" key="30">
    <source>
        <dbReference type="ARBA" id="ARBA00023288"/>
    </source>
</evidence>
<keyword evidence="13 32" id="KW-0165">Cleavage on pair of basic residues</keyword>
<dbReference type="GO" id="GO:0052031">
    <property type="term" value="P:symbiont-mediated perturbation of host defense response"/>
    <property type="evidence" value="ECO:0007669"/>
    <property type="project" value="UniProtKB-UniRule"/>
</dbReference>
<feature type="region of interest" description="Disordered" evidence="34">
    <location>
        <begin position="727"/>
        <end position="751"/>
    </location>
</feature>
<evidence type="ECO:0000256" key="17">
    <source>
        <dbReference type="ARBA" id="ARBA00022804"/>
    </source>
</evidence>
<dbReference type="Gene3D" id="1.10.287.210">
    <property type="match status" value="1"/>
</dbReference>
<dbReference type="GO" id="GO:0005198">
    <property type="term" value="F:structural molecule activity"/>
    <property type="evidence" value="ECO:0007669"/>
    <property type="project" value="UniProtKB-UniRule"/>
</dbReference>
<evidence type="ECO:0000256" key="29">
    <source>
        <dbReference type="ARBA" id="ARBA00023280"/>
    </source>
</evidence>
<evidence type="ECO:0000256" key="4">
    <source>
        <dbReference type="ARBA" id="ARBA00004563"/>
    </source>
</evidence>
<keyword evidence="31 32" id="KW-1160">Virus entry into host cell</keyword>
<dbReference type="InterPro" id="IPR037527">
    <property type="entry name" value="Gp160"/>
</dbReference>
<organismHost>
    <name type="scientific">Homo sapiens</name>
    <name type="common">Human</name>
    <dbReference type="NCBI Taxonomy" id="9606"/>
</organismHost>
<evidence type="ECO:0000256" key="25">
    <source>
        <dbReference type="ARBA" id="ARBA00023136"/>
    </source>
</evidence>
<dbReference type="GO" id="GO:0019062">
    <property type="term" value="P:virion attachment to host cell"/>
    <property type="evidence" value="ECO:0007669"/>
    <property type="project" value="UniProtKB-UniRule"/>
</dbReference>
<dbReference type="EMBL" id="JQ403058">
    <property type="protein sequence ID" value="AFM44224.1"/>
    <property type="molecule type" value="Genomic_RNA"/>
</dbReference>
<feature type="region of interest" description="Immunosuppression" evidence="32">
    <location>
        <begin position="582"/>
        <end position="600"/>
    </location>
</feature>
<feature type="transmembrane region" description="Helical" evidence="33">
    <location>
        <begin position="12"/>
        <end position="30"/>
    </location>
</feature>
<keyword evidence="21 32" id="KW-1164">Virus endocytosis by host</keyword>
<sequence length="864" mass="98244">MKVKGTKKNYQHLWRWGIMLLGMLMICSATDKLWVTVYYGVPVWKEATTTLFCASDAKAHDTEAHNVWATHACVPTDPDPREVVLENVTEEFNMWKNNMVDQMHEDIISLWDQSLKPCVKLTPLCVTLNCTDLETNRTDVNNTSTNSSLEKVEGMKNCSFNITTSVSDKRKKEYAFFYNLDIVQIEDSDNTSYRLINCNTSVITQACPKVSFEPIPIHYCAPAGFAILKCNNKTFNGKGPCANVSTVQCTHGIRPVVSTQLLLNGSLAEEEVVLRSDNFTDNAKTIIVQLKEAINITCVRPNNNTRKSIPMGPGRSFYATRNITGDTRNAHCNISRARWNETLRQIAIKLREQFENKTIVFNQSSGGDPEIVRYSFNCGGEFFYCDSTQLFNSTWSSNGTWTNDTTGLNTTDKYDNFTLPCKIKQIINMWQKVGKAMYAPPISGLISCESNITGLILVRDGGNNANETDNTTEIFRPGGGNMKDNWRSELYKYKVVRIEPLGVAPTRAKRRVVQREKRAVGTLGAMFLGFLGAAGSTMGAASMTLTVQARQLLSGIVQQQNNLLRAIEAQQHLLQLTVWGIKQLQARVLAVERYLKDQQLLGIWGCSGKLICTTTVPWNASWSNKSLDYIWDNMTWMQWEKEISNYTSLIYTLIEESQNQQEKNEQELLALDKWASLWNWFDITKWLWYIKIFIMIVGGLIGLRIVFAVLSIVNRVRQGYSPLSFQTHLPARRGPDRPGGTEEEGGEQDRDRSTLLANGFLVLIWDDLRSLCLFSYHRLRDLLLIVTRIVELLGRRGWEILKYWWNLLQYWNQELKNSAVSLLNATAIAVAEGTDRIIEIAQRAFRAIIHIPRRIRQGFERALL</sequence>
<dbReference type="Gene3D" id="1.20.5.490">
    <property type="entry name" value="Single helix bin"/>
    <property type="match status" value="1"/>
</dbReference>
<keyword evidence="10 32" id="KW-1165">Clathrin-mediated endocytosis of virus by host</keyword>
<keyword evidence="25 32" id="KW-0472">Membrane</keyword>
<dbReference type="FunFam" id="2.170.40.20:FF:000002">
    <property type="entry name" value="Envelope glycoprotein gp160"/>
    <property type="match status" value="1"/>
</dbReference>
<evidence type="ECO:0000256" key="23">
    <source>
        <dbReference type="ARBA" id="ARBA00023046"/>
    </source>
</evidence>
<comment type="miscellaneous">
    <text evidence="32">HIV-1 lineages are divided in three main groups, M (for Major), O (for Outlier), and N (for New, or Non-M, Non-O). The vast majority of strains found worldwide belong to the group M. Group O seems to be endemic to and largely confined to Cameroon and neighboring countries in West Central Africa, where these viruses represent a small minority of HIV-1 strains. The group N is represented by a limited number of isolates from Cameroonian persons. The group M is further subdivided in 9 clades or subtypes (A to D, F to H, J and K).</text>
</comment>
<evidence type="ECO:0000256" key="5">
    <source>
        <dbReference type="ARBA" id="ARBA00004578"/>
    </source>
</evidence>
<evidence type="ECO:0000256" key="31">
    <source>
        <dbReference type="ARBA" id="ARBA00023296"/>
    </source>
</evidence>
<comment type="domain">
    <text evidence="32">The membrane proximal external region (MPER) present in gp41 is a tryptophan-rich region recognized by the antibodies 2F5, Z13, and 4E10. MPER seems to play a role in fusion.</text>
</comment>
<dbReference type="GO" id="GO:0044175">
    <property type="term" value="C:host cell endosome membrane"/>
    <property type="evidence" value="ECO:0007669"/>
    <property type="project" value="UniProtKB-SubCell"/>
</dbReference>
<organism evidence="37">
    <name type="scientific">Human immunodeficiency virus type 1</name>
    <name type="common">HIV-1</name>
    <dbReference type="NCBI Taxonomy" id="11676"/>
    <lineage>
        <taxon>Viruses</taxon>
        <taxon>Riboviria</taxon>
        <taxon>Pararnavirae</taxon>
        <taxon>Artverviricota</taxon>
        <taxon>Revtraviricetes</taxon>
        <taxon>Ortervirales</taxon>
        <taxon>Retroviridae</taxon>
        <taxon>Orthoretrovirinae</taxon>
        <taxon>Lentivirus</taxon>
        <taxon>Lentivirus humimdef1</taxon>
    </lineage>
</organism>
<dbReference type="FunFam" id="1.20.5.490:FF:000001">
    <property type="entry name" value="Envelope glycoprotein gp160"/>
    <property type="match status" value="1"/>
</dbReference>
<evidence type="ECO:0000256" key="8">
    <source>
        <dbReference type="ARBA" id="ARBA00022510"/>
    </source>
</evidence>
<evidence type="ECO:0000256" key="9">
    <source>
        <dbReference type="ARBA" id="ARBA00022511"/>
    </source>
</evidence>
<evidence type="ECO:0000256" key="2">
    <source>
        <dbReference type="ARBA" id="ARBA00004433"/>
    </source>
</evidence>
<evidence type="ECO:0000256" key="12">
    <source>
        <dbReference type="ARBA" id="ARBA00022595"/>
    </source>
</evidence>
<dbReference type="InterPro" id="IPR036377">
    <property type="entry name" value="Gp120_core_sf"/>
</dbReference>
<evidence type="ECO:0000256" key="33">
    <source>
        <dbReference type="RuleBase" id="RU363095"/>
    </source>
</evidence>
<protein>
    <recommendedName>
        <fullName evidence="32">Envelope glycoprotein gp160</fullName>
    </recommendedName>
    <alternativeName>
        <fullName evidence="32">Env polyprotein</fullName>
    </alternativeName>
    <component>
        <recommendedName>
            <fullName evidence="32">Surface protein gp120</fullName>
            <shortName evidence="32">SU</shortName>
        </recommendedName>
        <alternativeName>
            <fullName evidence="32">Glycoprotein 120</fullName>
            <shortName evidence="32">gp120</shortName>
        </alternativeName>
    </component>
    <component>
        <recommendedName>
            <fullName evidence="32">Transmembrane protein gp41</fullName>
            <shortName evidence="32">TM</shortName>
        </recommendedName>
        <alternativeName>
            <fullName evidence="32">Glycoprotein 41</fullName>
            <shortName evidence="32">gp41</shortName>
        </alternativeName>
    </component>
</protein>
<keyword evidence="18 32" id="KW-0946">Virion</keyword>
<feature type="domain" description="Retroviral envelope protein GP41-like" evidence="36">
    <location>
        <begin position="538"/>
        <end position="727"/>
    </location>
</feature>
<dbReference type="InterPro" id="IPR000777">
    <property type="entry name" value="HIV1_Gp120"/>
</dbReference>
<feature type="short sequence motif" description="Di-leucine internalization motif" evidence="32">
    <location>
        <begin position="863"/>
        <end position="864"/>
    </location>
</feature>
<evidence type="ECO:0000259" key="35">
    <source>
        <dbReference type="Pfam" id="PF00516"/>
    </source>
</evidence>
<feature type="site" description="Cleavage; by host furin" evidence="32">
    <location>
        <begin position="518"/>
        <end position="519"/>
    </location>
</feature>
<comment type="domain">
    <text evidence="32">The YXXL motif is involved in determining the exact site of viral release at the surface of infected mononuclear cells and promotes endocytosis. YXXL and di-leucine endocytosis motifs interact directly or indirectly with the clathrin adapter complexes, opperate independently, and their activities are not additive.</text>
</comment>
<dbReference type="GO" id="GO:1903908">
    <property type="term" value="P:positive regulation of plasma membrane raft polarization"/>
    <property type="evidence" value="ECO:0007669"/>
    <property type="project" value="UniProtKB-UniRule"/>
</dbReference>
<feature type="disulfide bond" evidence="32">
    <location>
        <begin position="606"/>
        <end position="612"/>
    </location>
</feature>
<evidence type="ECO:0000256" key="26">
    <source>
        <dbReference type="ARBA" id="ARBA00023139"/>
    </source>
</evidence>
<dbReference type="Pfam" id="PF00517">
    <property type="entry name" value="GP41"/>
    <property type="match status" value="1"/>
</dbReference>
<comment type="PTM">
    <text evidence="32">Palmitoylation of the transmembrane protein and of Env polyprotein (prior to its proteolytic cleavage) is essential for their association with host cell membrane lipid rafts. Palmitoylation is therefore required for envelope trafficking to classical lipid rafts, but not for viral replication.</text>
</comment>
<evidence type="ECO:0000256" key="20">
    <source>
        <dbReference type="ARBA" id="ARBA00022879"/>
    </source>
</evidence>
<keyword evidence="16 32" id="KW-0732">Signal</keyword>
<comment type="caution">
    <text evidence="32 33">Lacks conserved residue(s) required for the propagation of feature annotation.</text>
</comment>
<keyword evidence="9 32" id="KW-1032">Host cell membrane</keyword>
<feature type="domain" description="Human immunodeficiency virus 1 envelope glycoprotein Gp120" evidence="35">
    <location>
        <begin position="33"/>
        <end position="518"/>
    </location>
</feature>
<keyword evidence="14 32" id="KW-0812">Transmembrane</keyword>
<keyword evidence="24 32" id="KW-0175">Coiled coil</keyword>
<comment type="domain">
    <text evidence="32 33">The 17 amino acids long immunosuppressive region is present in many retroviral envelope proteins. Synthetic peptides derived from this relatively conserved sequence inhibit immune function in vitro and in vivo.</text>
</comment>
<dbReference type="SUPFAM" id="SSF58069">
    <property type="entry name" value="Virus ectodomain"/>
    <property type="match status" value="1"/>
</dbReference>
<evidence type="ECO:0000313" key="37">
    <source>
        <dbReference type="EMBL" id="AFM44224.1"/>
    </source>
</evidence>
<comment type="domain">
    <text evidence="32">Some of the most genetically diverse regions of the viral genome are present in Env. They are called variable regions 1 through 5 (V1 through V5). Coreceptor usage of gp120 is determined mainly by the primary structure of the third variable region (V3) in the outer domain of gp120. The sequence of V3 determines which coreceptor, CCR5 and/or CXCR4 (corresponding to R5/macrophage, X4/T cell and R5X4/T cell and macrophage tropism), is used to trigger the fusion potential of the Env complex, and hence which cells the virus can infect. Binding to CCR5 involves a region adjacent in addition to V3.</text>
</comment>
<dbReference type="GO" id="GO:0055036">
    <property type="term" value="C:virion membrane"/>
    <property type="evidence" value="ECO:0007669"/>
    <property type="project" value="UniProtKB-SubCell"/>
</dbReference>
<feature type="chain" id="PRO_5023457388" description="Transmembrane protein gp41" evidence="32">
    <location>
        <begin position="519"/>
        <end position="864"/>
    </location>
</feature>
<feature type="disulfide bond" evidence="32">
    <location>
        <begin position="53"/>
        <end position="73"/>
    </location>
</feature>
<feature type="disulfide bond" evidence="32">
    <location>
        <begin position="230"/>
        <end position="241"/>
    </location>
</feature>
<keyword evidence="11 32" id="KW-0945">Host-virus interaction</keyword>
<name>I6R5Y0_HV1</name>
<evidence type="ECO:0000256" key="11">
    <source>
        <dbReference type="ARBA" id="ARBA00022581"/>
    </source>
</evidence>
<keyword evidence="8 32" id="KW-1170">Fusion of virus membrane with host endosomal membrane</keyword>